<organism evidence="5 6">
    <name type="scientific">Terfezia boudieri ATCC MYA-4762</name>
    <dbReference type="NCBI Taxonomy" id="1051890"/>
    <lineage>
        <taxon>Eukaryota</taxon>
        <taxon>Fungi</taxon>
        <taxon>Dikarya</taxon>
        <taxon>Ascomycota</taxon>
        <taxon>Pezizomycotina</taxon>
        <taxon>Pezizomycetes</taxon>
        <taxon>Pezizales</taxon>
        <taxon>Pezizaceae</taxon>
        <taxon>Terfezia</taxon>
    </lineage>
</organism>
<accession>A0A3N4LYR3</accession>
<evidence type="ECO:0000256" key="1">
    <source>
        <dbReference type="ARBA" id="ARBA00023016"/>
    </source>
</evidence>
<dbReference type="EMBL" id="ML121547">
    <property type="protein sequence ID" value="RPB23195.1"/>
    <property type="molecule type" value="Genomic_DNA"/>
</dbReference>
<dbReference type="PANTHER" id="PTHR11527">
    <property type="entry name" value="HEAT-SHOCK PROTEIN 20 FAMILY MEMBER"/>
    <property type="match status" value="1"/>
</dbReference>
<dbReference type="CDD" id="cd06464">
    <property type="entry name" value="ACD_sHsps-like"/>
    <property type="match status" value="1"/>
</dbReference>
<name>A0A3N4LYR3_9PEZI</name>
<dbReference type="InParanoid" id="A0A3N4LYR3"/>
<evidence type="ECO:0000259" key="4">
    <source>
        <dbReference type="PROSITE" id="PS01031"/>
    </source>
</evidence>
<sequence length="152" mass="17145">MPCVYNATGPQHPLAEFFEAIQKNVPDFHDLKGDDQFVPEVDIFDTPEAFILHVSLPGAIREDIGVEFDADTNEIQISGVVHRNADEELLRKLVIKRRGVGVFKRKFRLGTHKRPASVDSDHITAKLENGILSVLVPKHEGEAREKRKVEIQ</sequence>
<dbReference type="OrthoDB" id="5511210at2759"/>
<dbReference type="Pfam" id="PF00011">
    <property type="entry name" value="HSP20"/>
    <property type="match status" value="1"/>
</dbReference>
<dbReference type="InterPro" id="IPR008978">
    <property type="entry name" value="HSP20-like_chaperone"/>
</dbReference>
<dbReference type="PROSITE" id="PS01031">
    <property type="entry name" value="SHSP"/>
    <property type="match status" value="1"/>
</dbReference>
<evidence type="ECO:0000313" key="6">
    <source>
        <dbReference type="Proteomes" id="UP000267821"/>
    </source>
</evidence>
<dbReference type="SUPFAM" id="SSF49764">
    <property type="entry name" value="HSP20-like chaperones"/>
    <property type="match status" value="1"/>
</dbReference>
<gene>
    <name evidence="5" type="ORF">L211DRAFT_868650</name>
</gene>
<proteinExistence type="inferred from homology"/>
<evidence type="ECO:0000256" key="2">
    <source>
        <dbReference type="PROSITE-ProRule" id="PRU00285"/>
    </source>
</evidence>
<dbReference type="FunCoup" id="A0A3N4LYR3">
    <property type="interactions" value="984"/>
</dbReference>
<dbReference type="Gene3D" id="2.60.40.790">
    <property type="match status" value="1"/>
</dbReference>
<reference evidence="5 6" key="1">
    <citation type="journal article" date="2018" name="Nat. Ecol. Evol.">
        <title>Pezizomycetes genomes reveal the molecular basis of ectomycorrhizal truffle lifestyle.</title>
        <authorList>
            <person name="Murat C."/>
            <person name="Payen T."/>
            <person name="Noel B."/>
            <person name="Kuo A."/>
            <person name="Morin E."/>
            <person name="Chen J."/>
            <person name="Kohler A."/>
            <person name="Krizsan K."/>
            <person name="Balestrini R."/>
            <person name="Da Silva C."/>
            <person name="Montanini B."/>
            <person name="Hainaut M."/>
            <person name="Levati E."/>
            <person name="Barry K.W."/>
            <person name="Belfiori B."/>
            <person name="Cichocki N."/>
            <person name="Clum A."/>
            <person name="Dockter R.B."/>
            <person name="Fauchery L."/>
            <person name="Guy J."/>
            <person name="Iotti M."/>
            <person name="Le Tacon F."/>
            <person name="Lindquist E.A."/>
            <person name="Lipzen A."/>
            <person name="Malagnac F."/>
            <person name="Mello A."/>
            <person name="Molinier V."/>
            <person name="Miyauchi S."/>
            <person name="Poulain J."/>
            <person name="Riccioni C."/>
            <person name="Rubini A."/>
            <person name="Sitrit Y."/>
            <person name="Splivallo R."/>
            <person name="Traeger S."/>
            <person name="Wang M."/>
            <person name="Zifcakova L."/>
            <person name="Wipf D."/>
            <person name="Zambonelli A."/>
            <person name="Paolocci F."/>
            <person name="Nowrousian M."/>
            <person name="Ottonello S."/>
            <person name="Baldrian P."/>
            <person name="Spatafora J.W."/>
            <person name="Henrissat B."/>
            <person name="Nagy L.G."/>
            <person name="Aury J.M."/>
            <person name="Wincker P."/>
            <person name="Grigoriev I.V."/>
            <person name="Bonfante P."/>
            <person name="Martin F.M."/>
        </authorList>
    </citation>
    <scope>NUCLEOTIDE SEQUENCE [LARGE SCALE GENOMIC DNA]</scope>
    <source>
        <strain evidence="5 6">ATCC MYA-4762</strain>
    </source>
</reference>
<dbReference type="InterPro" id="IPR002068">
    <property type="entry name" value="A-crystallin/Hsp20_dom"/>
</dbReference>
<dbReference type="InterPro" id="IPR031107">
    <property type="entry name" value="Small_HSP"/>
</dbReference>
<dbReference type="Proteomes" id="UP000267821">
    <property type="component" value="Unassembled WGS sequence"/>
</dbReference>
<protein>
    <submittedName>
        <fullName evidence="5">HSP20-like chaperone</fullName>
    </submittedName>
</protein>
<dbReference type="STRING" id="1051890.A0A3N4LYR3"/>
<dbReference type="AlphaFoldDB" id="A0A3N4LYR3"/>
<keyword evidence="1" id="KW-0346">Stress response</keyword>
<keyword evidence="6" id="KW-1185">Reference proteome</keyword>
<feature type="domain" description="SHSP" evidence="4">
    <location>
        <begin position="32"/>
        <end position="152"/>
    </location>
</feature>
<evidence type="ECO:0000313" key="5">
    <source>
        <dbReference type="EMBL" id="RPB23195.1"/>
    </source>
</evidence>
<evidence type="ECO:0000256" key="3">
    <source>
        <dbReference type="RuleBase" id="RU003616"/>
    </source>
</evidence>
<comment type="similarity">
    <text evidence="2 3">Belongs to the small heat shock protein (HSP20) family.</text>
</comment>